<keyword evidence="2" id="KW-1185">Reference proteome</keyword>
<dbReference type="Gene3D" id="3.40.50.10150">
    <property type="entry name" value="B12-dependent dehydatase associated subunit"/>
    <property type="match status" value="1"/>
</dbReference>
<dbReference type="OrthoDB" id="308037at2"/>
<organism evidence="1 2">
    <name type="scientific">Companilactobacillus versmoldensis DSM 14857 = KCTC 3814</name>
    <dbReference type="NCBI Taxonomy" id="1423815"/>
    <lineage>
        <taxon>Bacteria</taxon>
        <taxon>Bacillati</taxon>
        <taxon>Bacillota</taxon>
        <taxon>Bacilli</taxon>
        <taxon>Lactobacillales</taxon>
        <taxon>Lactobacillaceae</taxon>
        <taxon>Companilactobacillus</taxon>
    </lineage>
</organism>
<dbReference type="PATRIC" id="fig|1423815.3.peg.1020"/>
<dbReference type="Pfam" id="PF02288">
    <property type="entry name" value="Dehydratase_MU"/>
    <property type="match status" value="1"/>
</dbReference>
<comment type="caution">
    <text evidence="1">The sequence shown here is derived from an EMBL/GenBank/DDBJ whole genome shotgun (WGS) entry which is preliminary data.</text>
</comment>
<dbReference type="AlphaFoldDB" id="A0A0R1SP23"/>
<evidence type="ECO:0000313" key="2">
    <source>
        <dbReference type="Proteomes" id="UP000051647"/>
    </source>
</evidence>
<sequence>MDVKKPEIFIAKADNSEQFQTALYGIEEESIPFREIDDQDIADLSTMSTVEKAYQAALASQLGVGLAYDNEFAYLHQKNLPADEPLFKVALSNQTNINRLGTNAARLVKGIPFKVITEEGE</sequence>
<evidence type="ECO:0000313" key="1">
    <source>
        <dbReference type="EMBL" id="KRL68258.1"/>
    </source>
</evidence>
<dbReference type="eggNOG" id="ENOG503354T">
    <property type="taxonomic scope" value="Bacteria"/>
</dbReference>
<proteinExistence type="predicted"/>
<name>A0A0R1SP23_9LACO</name>
<dbReference type="RefSeq" id="WP_010624097.1">
    <property type="nucleotide sequence ID" value="NZ_AZFA01000002.1"/>
</dbReference>
<reference evidence="1 2" key="1">
    <citation type="journal article" date="2015" name="Genome Announc.">
        <title>Expanding the biotechnology potential of lactobacilli through comparative genomics of 213 strains and associated genera.</title>
        <authorList>
            <person name="Sun Z."/>
            <person name="Harris H.M."/>
            <person name="McCann A."/>
            <person name="Guo C."/>
            <person name="Argimon S."/>
            <person name="Zhang W."/>
            <person name="Yang X."/>
            <person name="Jeffery I.B."/>
            <person name="Cooney J.C."/>
            <person name="Kagawa T.F."/>
            <person name="Liu W."/>
            <person name="Song Y."/>
            <person name="Salvetti E."/>
            <person name="Wrobel A."/>
            <person name="Rasinkangas P."/>
            <person name="Parkhill J."/>
            <person name="Rea M.C."/>
            <person name="O'Sullivan O."/>
            <person name="Ritari J."/>
            <person name="Douillard F.P."/>
            <person name="Paul Ross R."/>
            <person name="Yang R."/>
            <person name="Briner A.E."/>
            <person name="Felis G.E."/>
            <person name="de Vos W.M."/>
            <person name="Barrangou R."/>
            <person name="Klaenhammer T.R."/>
            <person name="Caufield P.W."/>
            <person name="Cui Y."/>
            <person name="Zhang H."/>
            <person name="O'Toole P.W."/>
        </authorList>
    </citation>
    <scope>NUCLEOTIDE SEQUENCE [LARGE SCALE GENOMIC DNA]</scope>
    <source>
        <strain evidence="1 2">DSM 14857</strain>
    </source>
</reference>
<dbReference type="InterPro" id="IPR010254">
    <property type="entry name" value="B12-dep_deHydtase_bsu"/>
</dbReference>
<accession>A0A0R1SP23</accession>
<dbReference type="Proteomes" id="UP000051647">
    <property type="component" value="Unassembled WGS sequence"/>
</dbReference>
<dbReference type="EMBL" id="AZFA01000002">
    <property type="protein sequence ID" value="KRL68258.1"/>
    <property type="molecule type" value="Genomic_DNA"/>
</dbReference>
<protein>
    <submittedName>
        <fullName evidence="1">Diol dehydratase medium subunit</fullName>
    </submittedName>
</protein>
<dbReference type="SUPFAM" id="SSF52968">
    <property type="entry name" value="B12-dependent dehydatase associated subunit"/>
    <property type="match status" value="1"/>
</dbReference>
<dbReference type="InterPro" id="IPR003208">
    <property type="entry name" value="Dehydtase/Dehydtase_re"/>
</dbReference>
<gene>
    <name evidence="1" type="ORF">FC27_GL001000</name>
</gene>
<dbReference type="STRING" id="1423815.FC27_GL001000"/>